<evidence type="ECO:0000256" key="3">
    <source>
        <dbReference type="ARBA" id="ARBA00022737"/>
    </source>
</evidence>
<dbReference type="InterPro" id="IPR052415">
    <property type="entry name" value="Diphthine_MTase"/>
</dbReference>
<dbReference type="SMART" id="SM00320">
    <property type="entry name" value="WD40"/>
    <property type="match status" value="3"/>
</dbReference>
<dbReference type="Gene3D" id="2.130.10.10">
    <property type="entry name" value="YVTN repeat-like/Quinoprotein amine dehydrogenase"/>
    <property type="match status" value="1"/>
</dbReference>
<evidence type="ECO:0000256" key="1">
    <source>
        <dbReference type="ARBA" id="ARBA00005156"/>
    </source>
</evidence>
<dbReference type="EC" id="3.1.1.97" evidence="6"/>
<comment type="similarity">
    <text evidence="5">Belongs to the DPH7 family.</text>
</comment>
<evidence type="ECO:0000313" key="8">
    <source>
        <dbReference type="EMBL" id="CAG8546433.1"/>
    </source>
</evidence>
<reference evidence="8" key="1">
    <citation type="submission" date="2021-06" db="EMBL/GenBank/DDBJ databases">
        <authorList>
            <person name="Kallberg Y."/>
            <person name="Tangrot J."/>
            <person name="Rosling A."/>
        </authorList>
    </citation>
    <scope>NUCLEOTIDE SEQUENCE</scope>
    <source>
        <strain evidence="8">MT106</strain>
    </source>
</reference>
<evidence type="ECO:0000313" key="9">
    <source>
        <dbReference type="Proteomes" id="UP000789831"/>
    </source>
</evidence>
<gene>
    <name evidence="8" type="ORF">AGERDE_LOCUS6442</name>
</gene>
<comment type="pathway">
    <text evidence="1">Protein modification; peptidyl-diphthamide biosynthesis.</text>
</comment>
<evidence type="ECO:0000256" key="6">
    <source>
        <dbReference type="ARBA" id="ARBA00039131"/>
    </source>
</evidence>
<keyword evidence="2" id="KW-0853">WD repeat</keyword>
<dbReference type="InterPro" id="IPR036322">
    <property type="entry name" value="WD40_repeat_dom_sf"/>
</dbReference>
<keyword evidence="3" id="KW-0677">Repeat</keyword>
<comment type="catalytic activity">
    <reaction evidence="7">
        <text>diphthine methyl ester-[translation elongation factor 2] + H2O = diphthine-[translation elongation factor 2] + methanol + H(+)</text>
        <dbReference type="Rhea" id="RHEA:42656"/>
        <dbReference type="Rhea" id="RHEA-COMP:10172"/>
        <dbReference type="Rhea" id="RHEA-COMP:10173"/>
        <dbReference type="ChEBI" id="CHEBI:15377"/>
        <dbReference type="ChEBI" id="CHEBI:15378"/>
        <dbReference type="ChEBI" id="CHEBI:17790"/>
        <dbReference type="ChEBI" id="CHEBI:79005"/>
        <dbReference type="ChEBI" id="CHEBI:82696"/>
        <dbReference type="EC" id="3.1.1.97"/>
    </reaction>
</comment>
<evidence type="ECO:0000256" key="7">
    <source>
        <dbReference type="ARBA" id="ARBA00047551"/>
    </source>
</evidence>
<sequence length="377" mass="42542">MTDSCETKVSSLYAIDTEYSADSIEFFPFELFSSSPPSSLSKLGYFACGTYQLKLQESEKVPTRSSSLRLGRLLLYEVKEEESGDDRVEILEAQRIEMAAILDMKWSHQRIHDVGVLAVADASGSVSLFKFNEENNRLDLATNIKLSNYNQHDNNDEDEGETLCLSLDWSNRSLSPSAPISIIVTQNDGSASILTVDAQRGGMTKTRQWKAHDFEAWIGAFNYWSPNLIYTGGDDCRLKGWDLRMESFSPLFNGSRHSAGVCSIQSNPHREHQLATGRQAYDEYILLWDTRNMSCPIAEYITDGGVWRLKWHPTRGDLLLAAFYGIDWCCYSQSVNRNNGRSEREDKSLIASCSFYDHVVHLWRNNGSLSSLSSSIV</sequence>
<dbReference type="EMBL" id="CAJVPL010001006">
    <property type="protein sequence ID" value="CAG8546433.1"/>
    <property type="molecule type" value="Genomic_DNA"/>
</dbReference>
<evidence type="ECO:0000256" key="2">
    <source>
        <dbReference type="ARBA" id="ARBA00022574"/>
    </source>
</evidence>
<dbReference type="GO" id="GO:0017183">
    <property type="term" value="P:protein histidyl modification to diphthamide"/>
    <property type="evidence" value="ECO:0007669"/>
    <property type="project" value="TreeGrafter"/>
</dbReference>
<organism evidence="8 9">
    <name type="scientific">Ambispora gerdemannii</name>
    <dbReference type="NCBI Taxonomy" id="144530"/>
    <lineage>
        <taxon>Eukaryota</taxon>
        <taxon>Fungi</taxon>
        <taxon>Fungi incertae sedis</taxon>
        <taxon>Mucoromycota</taxon>
        <taxon>Glomeromycotina</taxon>
        <taxon>Glomeromycetes</taxon>
        <taxon>Archaeosporales</taxon>
        <taxon>Ambisporaceae</taxon>
        <taxon>Ambispora</taxon>
    </lineage>
</organism>
<evidence type="ECO:0000256" key="5">
    <source>
        <dbReference type="ARBA" id="ARBA00038092"/>
    </source>
</evidence>
<dbReference type="OrthoDB" id="1930760at2759"/>
<dbReference type="GO" id="GO:0005737">
    <property type="term" value="C:cytoplasm"/>
    <property type="evidence" value="ECO:0007669"/>
    <property type="project" value="TreeGrafter"/>
</dbReference>
<dbReference type="PANTHER" id="PTHR46042:SF1">
    <property type="entry name" value="DIPHTHINE METHYLTRANSFERASE"/>
    <property type="match status" value="1"/>
</dbReference>
<evidence type="ECO:0000256" key="4">
    <source>
        <dbReference type="ARBA" id="ARBA00022801"/>
    </source>
</evidence>
<keyword evidence="9" id="KW-1185">Reference proteome</keyword>
<dbReference type="SUPFAM" id="SSF50978">
    <property type="entry name" value="WD40 repeat-like"/>
    <property type="match status" value="1"/>
</dbReference>
<dbReference type="PANTHER" id="PTHR46042">
    <property type="entry name" value="DIPHTHINE METHYLTRANSFERASE"/>
    <property type="match status" value="1"/>
</dbReference>
<dbReference type="InterPro" id="IPR001680">
    <property type="entry name" value="WD40_rpt"/>
</dbReference>
<dbReference type="Proteomes" id="UP000789831">
    <property type="component" value="Unassembled WGS sequence"/>
</dbReference>
<name>A0A9N9B051_9GLOM</name>
<comment type="caution">
    <text evidence="8">The sequence shown here is derived from an EMBL/GenBank/DDBJ whole genome shotgun (WGS) entry which is preliminary data.</text>
</comment>
<proteinExistence type="inferred from homology"/>
<dbReference type="Pfam" id="PF00400">
    <property type="entry name" value="WD40"/>
    <property type="match status" value="1"/>
</dbReference>
<protein>
    <recommendedName>
        <fullName evidence="6">methylated diphthine methylhydrolase</fullName>
        <ecNumber evidence="6">3.1.1.97</ecNumber>
    </recommendedName>
</protein>
<dbReference type="InterPro" id="IPR015943">
    <property type="entry name" value="WD40/YVTN_repeat-like_dom_sf"/>
</dbReference>
<keyword evidence="4" id="KW-0378">Hydrolase</keyword>
<accession>A0A9N9B051</accession>
<dbReference type="GO" id="GO:0061685">
    <property type="term" value="F:diphthine methylesterase activity"/>
    <property type="evidence" value="ECO:0007669"/>
    <property type="project" value="UniProtKB-EC"/>
</dbReference>
<dbReference type="AlphaFoldDB" id="A0A9N9B051"/>